<feature type="chain" id="PRO_5015451547" evidence="1">
    <location>
        <begin position="23"/>
        <end position="70"/>
    </location>
</feature>
<name>A0A2T5JFJ3_9SPHI</name>
<dbReference type="RefSeq" id="WP_146166447.1">
    <property type="nucleotide sequence ID" value="NZ_CP160205.1"/>
</dbReference>
<comment type="caution">
    <text evidence="2">The sequence shown here is derived from an EMBL/GenBank/DDBJ whole genome shotgun (WGS) entry which is preliminary data.</text>
</comment>
<dbReference type="EMBL" id="QAOQ01000001">
    <property type="protein sequence ID" value="PTR01201.1"/>
    <property type="molecule type" value="Genomic_DNA"/>
</dbReference>
<evidence type="ECO:0000313" key="2">
    <source>
        <dbReference type="EMBL" id="PTR01201.1"/>
    </source>
</evidence>
<keyword evidence="1" id="KW-0732">Signal</keyword>
<dbReference type="Proteomes" id="UP000244168">
    <property type="component" value="Unassembled WGS sequence"/>
</dbReference>
<evidence type="ECO:0000256" key="1">
    <source>
        <dbReference type="SAM" id="SignalP"/>
    </source>
</evidence>
<dbReference type="OrthoDB" id="798067at2"/>
<reference evidence="2 3" key="1">
    <citation type="submission" date="2018-04" db="EMBL/GenBank/DDBJ databases">
        <title>Genomic Encyclopedia of Archaeal and Bacterial Type Strains, Phase II (KMG-II): from individual species to whole genera.</title>
        <authorList>
            <person name="Goeker M."/>
        </authorList>
    </citation>
    <scope>NUCLEOTIDE SEQUENCE [LARGE SCALE GENOMIC DNA]</scope>
    <source>
        <strain evidence="2 3">DSM 26809</strain>
    </source>
</reference>
<organism evidence="2 3">
    <name type="scientific">Mucilaginibacter yixingensis</name>
    <dbReference type="NCBI Taxonomy" id="1295612"/>
    <lineage>
        <taxon>Bacteria</taxon>
        <taxon>Pseudomonadati</taxon>
        <taxon>Bacteroidota</taxon>
        <taxon>Sphingobacteriia</taxon>
        <taxon>Sphingobacteriales</taxon>
        <taxon>Sphingobacteriaceae</taxon>
        <taxon>Mucilaginibacter</taxon>
    </lineage>
</organism>
<keyword evidence="3" id="KW-1185">Reference proteome</keyword>
<accession>A0A2T5JFJ3</accession>
<sequence>MKILKVVLIAIVTAITFSTAEAQVSIHARIGARPVHRRTVVVHRVYHRPVYRHHYYHHPYRRMAYHRYHH</sequence>
<gene>
    <name evidence="2" type="ORF">C8P68_101435</name>
</gene>
<dbReference type="AlphaFoldDB" id="A0A2T5JFJ3"/>
<protein>
    <submittedName>
        <fullName evidence="2">Uncharacterized protein</fullName>
    </submittedName>
</protein>
<feature type="signal peptide" evidence="1">
    <location>
        <begin position="1"/>
        <end position="22"/>
    </location>
</feature>
<evidence type="ECO:0000313" key="3">
    <source>
        <dbReference type="Proteomes" id="UP000244168"/>
    </source>
</evidence>
<proteinExistence type="predicted"/>